<feature type="non-terminal residue" evidence="4">
    <location>
        <position position="559"/>
    </location>
</feature>
<evidence type="ECO:0000256" key="2">
    <source>
        <dbReference type="SAM" id="SignalP"/>
    </source>
</evidence>
<proteinExistence type="predicted"/>
<evidence type="ECO:0000313" key="4">
    <source>
        <dbReference type="EMBL" id="CEK80365.1"/>
    </source>
</evidence>
<feature type="compositionally biased region" description="Basic and acidic residues" evidence="1">
    <location>
        <begin position="150"/>
        <end position="178"/>
    </location>
</feature>
<name>A0A0B7AKC1_9EUPU</name>
<feature type="region of interest" description="Disordered" evidence="1">
    <location>
        <begin position="383"/>
        <end position="477"/>
    </location>
</feature>
<protein>
    <submittedName>
        <fullName evidence="4">Uncharacterized protein</fullName>
    </submittedName>
</protein>
<feature type="compositionally biased region" description="Low complexity" evidence="1">
    <location>
        <begin position="502"/>
        <end position="515"/>
    </location>
</feature>
<feature type="compositionally biased region" description="Basic and acidic residues" evidence="1">
    <location>
        <begin position="237"/>
        <end position="265"/>
    </location>
</feature>
<dbReference type="EMBL" id="HACG01033499">
    <property type="protein sequence ID" value="CEK80364.1"/>
    <property type="molecule type" value="Transcribed_RNA"/>
</dbReference>
<feature type="signal peptide" evidence="2">
    <location>
        <begin position="1"/>
        <end position="18"/>
    </location>
</feature>
<gene>
    <name evidence="4" type="primary">ORF120539</name>
    <name evidence="3" type="synonym">ORF120535</name>
</gene>
<feature type="region of interest" description="Disordered" evidence="1">
    <location>
        <begin position="491"/>
        <end position="529"/>
    </location>
</feature>
<reference evidence="4" key="1">
    <citation type="submission" date="2014-12" db="EMBL/GenBank/DDBJ databases">
        <title>Insight into the proteome of Arion vulgaris.</title>
        <authorList>
            <person name="Aradska J."/>
            <person name="Bulat T."/>
            <person name="Smidak R."/>
            <person name="Sarate P."/>
            <person name="Gangsoo J."/>
            <person name="Sialana F."/>
            <person name="Bilban M."/>
            <person name="Lubec G."/>
        </authorList>
    </citation>
    <scope>NUCLEOTIDE SEQUENCE</scope>
    <source>
        <tissue evidence="4">Skin</tissue>
    </source>
</reference>
<accession>A0A0B7AKC1</accession>
<keyword evidence="2" id="KW-0732">Signal</keyword>
<feature type="region of interest" description="Disordered" evidence="1">
    <location>
        <begin position="119"/>
        <end position="179"/>
    </location>
</feature>
<feature type="compositionally biased region" description="Basic and acidic residues" evidence="1">
    <location>
        <begin position="331"/>
        <end position="341"/>
    </location>
</feature>
<dbReference type="AlphaFoldDB" id="A0A0B7AKC1"/>
<feature type="region of interest" description="Disordered" evidence="1">
    <location>
        <begin position="320"/>
        <end position="341"/>
    </location>
</feature>
<organism evidence="4">
    <name type="scientific">Arion vulgaris</name>
    <dbReference type="NCBI Taxonomy" id="1028688"/>
    <lineage>
        <taxon>Eukaryota</taxon>
        <taxon>Metazoa</taxon>
        <taxon>Spiralia</taxon>
        <taxon>Lophotrochozoa</taxon>
        <taxon>Mollusca</taxon>
        <taxon>Gastropoda</taxon>
        <taxon>Heterobranchia</taxon>
        <taxon>Euthyneura</taxon>
        <taxon>Panpulmonata</taxon>
        <taxon>Eupulmonata</taxon>
        <taxon>Stylommatophora</taxon>
        <taxon>Helicina</taxon>
        <taxon>Arionoidea</taxon>
        <taxon>Arionidae</taxon>
        <taxon>Arion</taxon>
    </lineage>
</organism>
<dbReference type="EMBL" id="HACG01033500">
    <property type="protein sequence ID" value="CEK80365.1"/>
    <property type="molecule type" value="Transcribed_RNA"/>
</dbReference>
<evidence type="ECO:0000313" key="3">
    <source>
        <dbReference type="EMBL" id="CEK80364.1"/>
    </source>
</evidence>
<feature type="chain" id="PRO_5007391416" evidence="2">
    <location>
        <begin position="19"/>
        <end position="559"/>
    </location>
</feature>
<evidence type="ECO:0000256" key="1">
    <source>
        <dbReference type="SAM" id="MobiDB-lite"/>
    </source>
</evidence>
<sequence length="559" mass="63762">MALCWFSAMFIAVIVVSTVNILEGSLPTSAEQPVGDSLDKTIDVYSKIGDKVDTFVENLNKKIEKFKEEIDSYQSRHPDIDDIRKLSQRSKNKILPHIKESAKSYIKDKLHELINFVHGSSSQSNEESSSRDYVDSDNSSEERRHKKQRNDRNCQGRESDSNEKENSEHSSSSEETGSHKQFKSFILDIIAMIKDKTSNITEAVIEKYKLDKSRLHDLFDNLREALKSIHNNNDNDESTKSDDGHSNQHDSSKSEETVSDNKNESVDVNDELNEYDDTEDDDHQVLSKTVWDQFGEDIQKLHASKQAFFDAKEEMIEAARKLHRSSSSSSTEDKDSQDRTEENTFNFESLITLKSKLHEMLHKKKQYIQEKIQLHRKIKDLLSSPFPTRTSTLSSSSAPTSTSTRSTTSTSTRSRWPFPTRSRSRTSTSVPTSSSTRSRWPFPTRFRTRSNSNENRNSLKKVRNNFPNFSADTHKEDTVTTAENVILSIKNENVSDTDDEVQQNNTNQDTSNSDQVEFGQTTDLNDFPWNISANRDGLKLAANYKGVEGDDDDDDDDDD</sequence>
<feature type="region of interest" description="Disordered" evidence="1">
    <location>
        <begin position="230"/>
        <end position="267"/>
    </location>
</feature>
<feature type="compositionally biased region" description="Low complexity" evidence="1">
    <location>
        <begin position="383"/>
        <end position="456"/>
    </location>
</feature>